<dbReference type="InterPro" id="IPR028090">
    <property type="entry name" value="JAB_dom_prok"/>
</dbReference>
<dbReference type="InterPro" id="IPR051929">
    <property type="entry name" value="VirAsm_ModProt"/>
</dbReference>
<evidence type="ECO:0000256" key="2">
    <source>
        <dbReference type="ARBA" id="ARBA00022723"/>
    </source>
</evidence>
<dbReference type="PANTHER" id="PTHR34858">
    <property type="entry name" value="CYSO-CYSTEINE PEPTIDASE"/>
    <property type="match status" value="1"/>
</dbReference>
<keyword evidence="2" id="KW-0479">Metal-binding</keyword>
<protein>
    <submittedName>
        <fullName evidence="7">Proteasome lid subunit RPN8/RPN11</fullName>
    </submittedName>
</protein>
<reference evidence="7 8" key="1">
    <citation type="submission" date="2020-03" db="EMBL/GenBank/DDBJ databases">
        <title>Genomic Encyclopedia of Type Strains, Phase IV (KMG-IV): sequencing the most valuable type-strain genomes for metagenomic binning, comparative biology and taxonomic classification.</title>
        <authorList>
            <person name="Goeker M."/>
        </authorList>
    </citation>
    <scope>NUCLEOTIDE SEQUENCE [LARGE SCALE GENOMIC DNA]</scope>
    <source>
        <strain evidence="7 8">DSM 22753</strain>
    </source>
</reference>
<accession>A0ABX0U2C6</accession>
<keyword evidence="7" id="KW-0647">Proteasome</keyword>
<evidence type="ECO:0000259" key="6">
    <source>
        <dbReference type="Pfam" id="PF14464"/>
    </source>
</evidence>
<dbReference type="SUPFAM" id="SSF102712">
    <property type="entry name" value="JAB1/MPN domain"/>
    <property type="match status" value="1"/>
</dbReference>
<sequence>MILRVSSRALHCVITEASIDGQRESCGLLWGTSDRIVAAQTADNVSPSPRTAFEIDPRRVIAAHRRARRMKHLALVGHWHSHPRGEPVPSPRDADAAMSDGSLWLIVAGDVARLWRAVKGGRVHDRFDPVPFAIGRDIRVDKVGTGVRMHRSGPDGGPPLLESIA</sequence>
<dbReference type="CDD" id="cd08070">
    <property type="entry name" value="MPN_like"/>
    <property type="match status" value="1"/>
</dbReference>
<gene>
    <name evidence="7" type="ORF">FHT01_002270</name>
</gene>
<evidence type="ECO:0000256" key="1">
    <source>
        <dbReference type="ARBA" id="ARBA00022670"/>
    </source>
</evidence>
<dbReference type="Gene3D" id="3.40.140.10">
    <property type="entry name" value="Cytidine Deaminase, domain 2"/>
    <property type="match status" value="1"/>
</dbReference>
<name>A0ABX0U2C6_9SPHN</name>
<comment type="caution">
    <text evidence="7">The sequence shown here is derived from an EMBL/GenBank/DDBJ whole genome shotgun (WGS) entry which is preliminary data.</text>
</comment>
<organism evidence="7 8">
    <name type="scientific">Sphingomonas japonica</name>
    <dbReference type="NCBI Taxonomy" id="511662"/>
    <lineage>
        <taxon>Bacteria</taxon>
        <taxon>Pseudomonadati</taxon>
        <taxon>Pseudomonadota</taxon>
        <taxon>Alphaproteobacteria</taxon>
        <taxon>Sphingomonadales</taxon>
        <taxon>Sphingomonadaceae</taxon>
        <taxon>Sphingomonas</taxon>
    </lineage>
</organism>
<dbReference type="RefSeq" id="WP_140047082.1">
    <property type="nucleotide sequence ID" value="NZ_BAAAEV010000001.1"/>
</dbReference>
<dbReference type="GO" id="GO:0000502">
    <property type="term" value="C:proteasome complex"/>
    <property type="evidence" value="ECO:0007669"/>
    <property type="project" value="UniProtKB-KW"/>
</dbReference>
<dbReference type="Pfam" id="PF14464">
    <property type="entry name" value="Prok-JAB"/>
    <property type="match status" value="1"/>
</dbReference>
<keyword evidence="4" id="KW-0862">Zinc</keyword>
<evidence type="ECO:0000256" key="5">
    <source>
        <dbReference type="ARBA" id="ARBA00023049"/>
    </source>
</evidence>
<evidence type="ECO:0000313" key="8">
    <source>
        <dbReference type="Proteomes" id="UP000788153"/>
    </source>
</evidence>
<evidence type="ECO:0000256" key="4">
    <source>
        <dbReference type="ARBA" id="ARBA00022833"/>
    </source>
</evidence>
<keyword evidence="1" id="KW-0645">Protease</keyword>
<evidence type="ECO:0000256" key="3">
    <source>
        <dbReference type="ARBA" id="ARBA00022801"/>
    </source>
</evidence>
<evidence type="ECO:0000313" key="7">
    <source>
        <dbReference type="EMBL" id="NIJ24728.1"/>
    </source>
</evidence>
<feature type="domain" description="JAB" evidence="6">
    <location>
        <begin position="14"/>
        <end position="116"/>
    </location>
</feature>
<keyword evidence="3" id="KW-0378">Hydrolase</keyword>
<keyword evidence="5" id="KW-0482">Metalloprotease</keyword>
<dbReference type="EMBL" id="JAASQP010000001">
    <property type="protein sequence ID" value="NIJ24728.1"/>
    <property type="molecule type" value="Genomic_DNA"/>
</dbReference>
<proteinExistence type="predicted"/>
<keyword evidence="8" id="KW-1185">Reference proteome</keyword>
<dbReference type="Proteomes" id="UP000788153">
    <property type="component" value="Unassembled WGS sequence"/>
</dbReference>
<dbReference type="PANTHER" id="PTHR34858:SF1">
    <property type="entry name" value="CYSO-CYSTEINE PEPTIDASE"/>
    <property type="match status" value="1"/>
</dbReference>